<dbReference type="SUPFAM" id="SSF54427">
    <property type="entry name" value="NTF2-like"/>
    <property type="match status" value="1"/>
</dbReference>
<evidence type="ECO:0000313" key="1">
    <source>
        <dbReference type="EMBL" id="MDY0870905.1"/>
    </source>
</evidence>
<dbReference type="Proteomes" id="UP001271769">
    <property type="component" value="Unassembled WGS sequence"/>
</dbReference>
<accession>A0ABU5DVD9</accession>
<name>A0ABU5DVD9_9PROT</name>
<dbReference type="InterPro" id="IPR032710">
    <property type="entry name" value="NTF2-like_dom_sf"/>
</dbReference>
<organism evidence="1 2">
    <name type="scientific">Dongia rigui</name>
    <dbReference type="NCBI Taxonomy" id="940149"/>
    <lineage>
        <taxon>Bacteria</taxon>
        <taxon>Pseudomonadati</taxon>
        <taxon>Pseudomonadota</taxon>
        <taxon>Alphaproteobacteria</taxon>
        <taxon>Rhodospirillales</taxon>
        <taxon>Dongiaceae</taxon>
        <taxon>Dongia</taxon>
    </lineage>
</organism>
<evidence type="ECO:0000313" key="2">
    <source>
        <dbReference type="Proteomes" id="UP001271769"/>
    </source>
</evidence>
<proteinExistence type="predicted"/>
<sequence length="126" mass="14276">MTEYSAHAPVYDPQELEWPLVARQHAGDVESMTALFEADAVIDCGDGKFIRRRGAIRTFHVEIAADGRKFAMGEQRPALICRDLAMTSTRLRWRRHHRSRPSPARWQLAMSNLPLCGEVTPTARCS</sequence>
<dbReference type="RefSeq" id="WP_320499276.1">
    <property type="nucleotide sequence ID" value="NZ_JAXCLX010000001.1"/>
</dbReference>
<dbReference type="Gene3D" id="3.10.450.50">
    <property type="match status" value="1"/>
</dbReference>
<gene>
    <name evidence="1" type="ORF">SMD31_03185</name>
</gene>
<protein>
    <recommendedName>
        <fullName evidence="3">SnoaL-like domain-containing protein</fullName>
    </recommendedName>
</protein>
<reference evidence="1 2" key="1">
    <citation type="journal article" date="2013" name="Antonie Van Leeuwenhoek">
        <title>Dongia rigui sp. nov., isolated from freshwater of a large wetland in Korea.</title>
        <authorList>
            <person name="Baik K.S."/>
            <person name="Hwang Y.M."/>
            <person name="Choi J.S."/>
            <person name="Kwon J."/>
            <person name="Seong C.N."/>
        </authorList>
    </citation>
    <scope>NUCLEOTIDE SEQUENCE [LARGE SCALE GENOMIC DNA]</scope>
    <source>
        <strain evidence="1 2">04SU4-P</strain>
    </source>
</reference>
<dbReference type="EMBL" id="JAXCLX010000001">
    <property type="protein sequence ID" value="MDY0870905.1"/>
    <property type="molecule type" value="Genomic_DNA"/>
</dbReference>
<comment type="caution">
    <text evidence="1">The sequence shown here is derived from an EMBL/GenBank/DDBJ whole genome shotgun (WGS) entry which is preliminary data.</text>
</comment>
<evidence type="ECO:0008006" key="3">
    <source>
        <dbReference type="Google" id="ProtNLM"/>
    </source>
</evidence>
<keyword evidence="2" id="KW-1185">Reference proteome</keyword>